<dbReference type="InterPro" id="IPR003057">
    <property type="entry name" value="Invtbrt_color"/>
</dbReference>
<dbReference type="InterPro" id="IPR000566">
    <property type="entry name" value="Lipocln_cytosolic_FA-bd_dom"/>
</dbReference>
<dbReference type="Pfam" id="PF08212">
    <property type="entry name" value="Lipocalin_2"/>
    <property type="match status" value="1"/>
</dbReference>
<evidence type="ECO:0000256" key="5">
    <source>
        <dbReference type="ARBA" id="ARBA00022525"/>
    </source>
</evidence>
<gene>
    <name evidence="13" type="primary">6053557</name>
    <name evidence="12" type="ORF">CpipJ_CPIJ019364</name>
</gene>
<dbReference type="Gene3D" id="2.40.128.20">
    <property type="match status" value="1"/>
</dbReference>
<evidence type="ECO:0000313" key="12">
    <source>
        <dbReference type="EMBL" id="EDS29878.1"/>
    </source>
</evidence>
<dbReference type="VEuPathDB" id="VectorBase:CQUJHB011218"/>
<evidence type="ECO:0000256" key="4">
    <source>
        <dbReference type="ARBA" id="ARBA00022448"/>
    </source>
</evidence>
<feature type="signal peptide" evidence="10">
    <location>
        <begin position="1"/>
        <end position="22"/>
    </location>
</feature>
<dbReference type="eggNOG" id="KOG4824">
    <property type="taxonomic scope" value="Eukaryota"/>
</dbReference>
<dbReference type="PANTHER" id="PTHR10612:SF62">
    <property type="entry name" value="LIPOCALIN_CYTOSOLIC FATTY-ACID BINDING DOMAIN-CONTAINING PROTEIN"/>
    <property type="match status" value="1"/>
</dbReference>
<dbReference type="GO" id="GO:0005576">
    <property type="term" value="C:extracellular region"/>
    <property type="evidence" value="ECO:0007669"/>
    <property type="project" value="UniProtKB-SubCell"/>
</dbReference>
<dbReference type="OMA" id="DCVQTEY"/>
<organism>
    <name type="scientific">Culex quinquefasciatus</name>
    <name type="common">Southern house mosquito</name>
    <name type="synonym">Culex pungens</name>
    <dbReference type="NCBI Taxonomy" id="7176"/>
    <lineage>
        <taxon>Eukaryota</taxon>
        <taxon>Metazoa</taxon>
        <taxon>Ecdysozoa</taxon>
        <taxon>Arthropoda</taxon>
        <taxon>Hexapoda</taxon>
        <taxon>Insecta</taxon>
        <taxon>Pterygota</taxon>
        <taxon>Neoptera</taxon>
        <taxon>Endopterygota</taxon>
        <taxon>Diptera</taxon>
        <taxon>Nematocera</taxon>
        <taxon>Culicoidea</taxon>
        <taxon>Culicidae</taxon>
        <taxon>Culicinae</taxon>
        <taxon>Culicini</taxon>
        <taxon>Culex</taxon>
        <taxon>Culex</taxon>
    </lineage>
</organism>
<dbReference type="PROSITE" id="PS00213">
    <property type="entry name" value="LIPOCALIN"/>
    <property type="match status" value="1"/>
</dbReference>
<evidence type="ECO:0000313" key="14">
    <source>
        <dbReference type="Proteomes" id="UP000002320"/>
    </source>
</evidence>
<comment type="subcellular location">
    <subcellularLocation>
        <location evidence="1">Secreted</location>
    </subcellularLocation>
</comment>
<evidence type="ECO:0000256" key="6">
    <source>
        <dbReference type="ARBA" id="ARBA00022729"/>
    </source>
</evidence>
<dbReference type="InterPro" id="IPR022271">
    <property type="entry name" value="Lipocalin_ApoD"/>
</dbReference>
<dbReference type="PRINTS" id="PR01273">
    <property type="entry name" value="INVTBRTCOLOR"/>
</dbReference>
<keyword evidence="6 10" id="KW-0732">Signal</keyword>
<keyword evidence="5" id="KW-0964">Secreted</keyword>
<evidence type="ECO:0000313" key="13">
    <source>
        <dbReference type="EnsemblMetazoa" id="CPIJ019364-PA"/>
    </source>
</evidence>
<dbReference type="GO" id="GO:0031409">
    <property type="term" value="F:pigment binding"/>
    <property type="evidence" value="ECO:0007669"/>
    <property type="project" value="InterPro"/>
</dbReference>
<dbReference type="InterPro" id="IPR022272">
    <property type="entry name" value="Lipocalin_CS"/>
</dbReference>
<accession>B0XIZ6</accession>
<keyword evidence="12" id="KW-0449">Lipoprotein</keyword>
<dbReference type="EnsemblMetazoa" id="CPIJ019364-RA">
    <property type="protein sequence ID" value="CPIJ019364-PA"/>
    <property type="gene ID" value="CPIJ019364"/>
</dbReference>
<dbReference type="GO" id="GO:0005737">
    <property type="term" value="C:cytoplasm"/>
    <property type="evidence" value="ECO:0007669"/>
    <property type="project" value="TreeGrafter"/>
</dbReference>
<name>B0XIZ6_CULQU</name>
<dbReference type="GO" id="GO:0000302">
    <property type="term" value="P:response to reactive oxygen species"/>
    <property type="evidence" value="ECO:0007669"/>
    <property type="project" value="TreeGrafter"/>
</dbReference>
<dbReference type="GO" id="GO:0006629">
    <property type="term" value="P:lipid metabolic process"/>
    <property type="evidence" value="ECO:0007669"/>
    <property type="project" value="TreeGrafter"/>
</dbReference>
<dbReference type="SUPFAM" id="SSF50814">
    <property type="entry name" value="Lipocalins"/>
    <property type="match status" value="1"/>
</dbReference>
<evidence type="ECO:0000256" key="7">
    <source>
        <dbReference type="ARBA" id="ARBA00023121"/>
    </source>
</evidence>
<evidence type="ECO:0000256" key="2">
    <source>
        <dbReference type="ARBA" id="ARBA00006889"/>
    </source>
</evidence>
<evidence type="ECO:0000256" key="10">
    <source>
        <dbReference type="PIRNR" id="PIRNR036893"/>
    </source>
</evidence>
<dbReference type="InterPro" id="IPR012674">
    <property type="entry name" value="Calycin"/>
</dbReference>
<reference evidence="13" key="2">
    <citation type="submission" date="2021-02" db="UniProtKB">
        <authorList>
            <consortium name="EnsemblMetazoa"/>
        </authorList>
    </citation>
    <scope>IDENTIFICATION</scope>
    <source>
        <strain evidence="13">JHB</strain>
    </source>
</reference>
<sequence length="199" mass="23272">MMVKFPLLFTVLVLLGTVTVNAVLYDRPCRTDVPVVQNFALTRYLGKWYELQRFEKDFQTNYDCVQTEYGLLDPTTVSVRNSAYSLVNETSIEAIGTAKFSFPEQDIVQAKLNVSFFGAPNDRSNYWVIDTDYEHFSIVWACEQLGEDRSSEGYWFLSRTRRFTDDVEANTRAFHAIRQYIDRTEIRFTNQLDERCPDF</sequence>
<dbReference type="AlphaFoldDB" id="B0XIZ6"/>
<dbReference type="KEGG" id="cqu:CpipJ_CPIJ019364"/>
<dbReference type="PANTHER" id="PTHR10612">
    <property type="entry name" value="APOLIPOPROTEIN D"/>
    <property type="match status" value="1"/>
</dbReference>
<keyword evidence="4" id="KW-0813">Transport</keyword>
<dbReference type="EMBL" id="DS233415">
    <property type="protein sequence ID" value="EDS29878.1"/>
    <property type="molecule type" value="Genomic_DNA"/>
</dbReference>
<evidence type="ECO:0000256" key="9">
    <source>
        <dbReference type="ARBA" id="ARBA00023180"/>
    </source>
</evidence>
<dbReference type="OrthoDB" id="565904at2759"/>
<feature type="chain" id="PRO_5013433018" description="Apolipoprotein D" evidence="10">
    <location>
        <begin position="23"/>
        <end position="199"/>
    </location>
</feature>
<evidence type="ECO:0000256" key="3">
    <source>
        <dbReference type="ARBA" id="ARBA00019890"/>
    </source>
</evidence>
<dbReference type="Proteomes" id="UP000002320">
    <property type="component" value="Unassembled WGS sequence"/>
</dbReference>
<reference evidence="12" key="1">
    <citation type="submission" date="2007-03" db="EMBL/GenBank/DDBJ databases">
        <title>Annotation of Culex pipiens quinquefasciatus.</title>
        <authorList>
            <consortium name="The Broad Institute Genome Sequencing Platform"/>
            <person name="Atkinson P.W."/>
            <person name="Hemingway J."/>
            <person name="Christensen B.M."/>
            <person name="Higgs S."/>
            <person name="Kodira C."/>
            <person name="Hannick L."/>
            <person name="Megy K."/>
            <person name="O'Leary S."/>
            <person name="Pearson M."/>
            <person name="Haas B.J."/>
            <person name="Mauceli E."/>
            <person name="Wortman J.R."/>
            <person name="Lee N.H."/>
            <person name="Guigo R."/>
            <person name="Stanke M."/>
            <person name="Alvarado L."/>
            <person name="Amedeo P."/>
            <person name="Antoine C.H."/>
            <person name="Arensburger P."/>
            <person name="Bidwell S.L."/>
            <person name="Crawford M."/>
            <person name="Camaro F."/>
            <person name="Devon K."/>
            <person name="Engels R."/>
            <person name="Hammond M."/>
            <person name="Howarth C."/>
            <person name="Koehrsen M."/>
            <person name="Lawson D."/>
            <person name="Montgomery P."/>
            <person name="Nene V."/>
            <person name="Nusbaum C."/>
            <person name="Puiu D."/>
            <person name="Romero-Severson J."/>
            <person name="Severson D.W."/>
            <person name="Shumway M."/>
            <person name="Sisk P."/>
            <person name="Stolte C."/>
            <person name="Zeng Q."/>
            <person name="Eisenstadt E."/>
            <person name="Fraser-Liggett C."/>
            <person name="Strausberg R."/>
            <person name="Galagan J."/>
            <person name="Birren B."/>
            <person name="Collins F.H."/>
        </authorList>
    </citation>
    <scope>NUCLEOTIDE SEQUENCE [LARGE SCALE GENOMIC DNA]</scope>
    <source>
        <strain evidence="12">JHB</strain>
    </source>
</reference>
<dbReference type="STRING" id="7176.B0XIZ6"/>
<dbReference type="HOGENOM" id="CLU_068449_2_2_1"/>
<keyword evidence="8" id="KW-1015">Disulfide bond</keyword>
<dbReference type="FunFam" id="2.40.128.20:FF:000003">
    <property type="entry name" value="Apolipoprotein D"/>
    <property type="match status" value="1"/>
</dbReference>
<dbReference type="VEuPathDB" id="VectorBase:CPIJ019364"/>
<dbReference type="InParanoid" id="B0XIZ6"/>
<feature type="domain" description="Lipocalin/cytosolic fatty-acid binding" evidence="11">
    <location>
        <begin position="41"/>
        <end position="170"/>
    </location>
</feature>
<protein>
    <recommendedName>
        <fullName evidence="3">Apolipoprotein D</fullName>
    </recommendedName>
</protein>
<evidence type="ECO:0000256" key="1">
    <source>
        <dbReference type="ARBA" id="ARBA00004613"/>
    </source>
</evidence>
<keyword evidence="7" id="KW-0446">Lipid-binding</keyword>
<comment type="similarity">
    <text evidence="2 10">Belongs to the calycin superfamily. Lipocalin family.</text>
</comment>
<keyword evidence="14" id="KW-1185">Reference proteome</keyword>
<proteinExistence type="inferred from homology"/>
<dbReference type="GO" id="GO:0008289">
    <property type="term" value="F:lipid binding"/>
    <property type="evidence" value="ECO:0007669"/>
    <property type="project" value="UniProtKB-KW"/>
</dbReference>
<evidence type="ECO:0000256" key="8">
    <source>
        <dbReference type="ARBA" id="ARBA00023157"/>
    </source>
</evidence>
<evidence type="ECO:0000259" key="11">
    <source>
        <dbReference type="Pfam" id="PF08212"/>
    </source>
</evidence>
<dbReference type="PIRSF" id="PIRSF036893">
    <property type="entry name" value="Lipocalin_ApoD"/>
    <property type="match status" value="1"/>
</dbReference>
<keyword evidence="9" id="KW-0325">Glycoprotein</keyword>